<reference evidence="3" key="1">
    <citation type="submission" date="2023-07" db="EMBL/GenBank/DDBJ databases">
        <title>Dyadobacter sp. nov 'subterranea' isolated from contaminted grondwater.</title>
        <authorList>
            <person name="Szabo I."/>
            <person name="Al-Omari J."/>
            <person name="Szerdahelyi S.G."/>
            <person name="Rado J."/>
        </authorList>
    </citation>
    <scope>NUCLEOTIDE SEQUENCE [LARGE SCALE GENOMIC DNA]</scope>
    <source>
        <strain evidence="3">UP-52</strain>
    </source>
</reference>
<name>A0ABR9W8D7_9BACT</name>
<evidence type="ECO:0000259" key="1">
    <source>
        <dbReference type="SMART" id="SM00849"/>
    </source>
</evidence>
<sequence length="233" mass="25387">MKQISSKVFQISLGSVNVFVVEDDGLTLVDTGMKGSADKIFSAIKKAGRNPENIQRIILTHVHPDHSGSAAEIKRRLNIPVWAHGIDAELMEQGVGVRGATHLSPGIVNWLIFNLFIKRSDSAIEPVIVEKQLTDNEVLPIAGGTRILHTPGHSAGHVALLIEKEKVLISGDICANLFGLAISTVYEDIKLGIKSIGKVTNFMFDKAVFGHGNSLEKDADQKLKDFYNKLNSQ</sequence>
<gene>
    <name evidence="2" type="ORF">IEE83_07520</name>
</gene>
<evidence type="ECO:0000313" key="3">
    <source>
        <dbReference type="Proteomes" id="UP000634134"/>
    </source>
</evidence>
<dbReference type="InterPro" id="IPR050855">
    <property type="entry name" value="NDM-1-like"/>
</dbReference>
<keyword evidence="3" id="KW-1185">Reference proteome</keyword>
<organism evidence="2 3">
    <name type="scientific">Dyadobacter subterraneus</name>
    <dbReference type="NCBI Taxonomy" id="2773304"/>
    <lineage>
        <taxon>Bacteria</taxon>
        <taxon>Pseudomonadati</taxon>
        <taxon>Bacteroidota</taxon>
        <taxon>Cytophagia</taxon>
        <taxon>Cytophagales</taxon>
        <taxon>Spirosomataceae</taxon>
        <taxon>Dyadobacter</taxon>
    </lineage>
</organism>
<dbReference type="PANTHER" id="PTHR42951:SF17">
    <property type="entry name" value="METALLO-BETA-LACTAMASE DOMAIN-CONTAINING PROTEIN"/>
    <property type="match status" value="1"/>
</dbReference>
<accession>A0ABR9W8D7</accession>
<dbReference type="InterPro" id="IPR036866">
    <property type="entry name" value="RibonucZ/Hydroxyglut_hydro"/>
</dbReference>
<feature type="domain" description="Metallo-beta-lactamase" evidence="1">
    <location>
        <begin position="15"/>
        <end position="211"/>
    </location>
</feature>
<dbReference type="Pfam" id="PF00753">
    <property type="entry name" value="Lactamase_B"/>
    <property type="match status" value="1"/>
</dbReference>
<dbReference type="SMART" id="SM00849">
    <property type="entry name" value="Lactamase_B"/>
    <property type="match status" value="1"/>
</dbReference>
<dbReference type="Proteomes" id="UP000634134">
    <property type="component" value="Unassembled WGS sequence"/>
</dbReference>
<evidence type="ECO:0000313" key="2">
    <source>
        <dbReference type="EMBL" id="MBE9461728.1"/>
    </source>
</evidence>
<comment type="caution">
    <text evidence="2">The sequence shown here is derived from an EMBL/GenBank/DDBJ whole genome shotgun (WGS) entry which is preliminary data.</text>
</comment>
<dbReference type="CDD" id="cd07721">
    <property type="entry name" value="yflN-like_MBL-fold"/>
    <property type="match status" value="1"/>
</dbReference>
<dbReference type="SUPFAM" id="SSF56281">
    <property type="entry name" value="Metallo-hydrolase/oxidoreductase"/>
    <property type="match status" value="1"/>
</dbReference>
<dbReference type="EMBL" id="JACYGY010000001">
    <property type="protein sequence ID" value="MBE9461728.1"/>
    <property type="molecule type" value="Genomic_DNA"/>
</dbReference>
<proteinExistence type="predicted"/>
<dbReference type="InterPro" id="IPR001279">
    <property type="entry name" value="Metallo-B-lactamas"/>
</dbReference>
<protein>
    <submittedName>
        <fullName evidence="2">MBL fold metallo-hydrolase</fullName>
    </submittedName>
</protein>
<dbReference type="RefSeq" id="WP_194119987.1">
    <property type="nucleotide sequence ID" value="NZ_JACYGY010000001.1"/>
</dbReference>
<dbReference type="PANTHER" id="PTHR42951">
    <property type="entry name" value="METALLO-BETA-LACTAMASE DOMAIN-CONTAINING"/>
    <property type="match status" value="1"/>
</dbReference>
<dbReference type="Gene3D" id="3.60.15.10">
    <property type="entry name" value="Ribonuclease Z/Hydroxyacylglutathione hydrolase-like"/>
    <property type="match status" value="1"/>
</dbReference>